<evidence type="ECO:0000313" key="5">
    <source>
        <dbReference type="EMBL" id="KAF7115693.1"/>
    </source>
</evidence>
<dbReference type="EMBL" id="JACBAD010002112">
    <property type="protein sequence ID" value="KAF7115693.1"/>
    <property type="molecule type" value="Genomic_DNA"/>
</dbReference>
<dbReference type="AlphaFoldDB" id="A0A8H6P2Z7"/>
<evidence type="ECO:0008006" key="7">
    <source>
        <dbReference type="Google" id="ProtNLM"/>
    </source>
</evidence>
<dbReference type="InterPro" id="IPR033648">
    <property type="entry name" value="AAR2_C"/>
</dbReference>
<accession>A0A8H6P2Z7</accession>
<feature type="domain" description="AAR2 C-terminal" evidence="3">
    <location>
        <begin position="243"/>
        <end position="413"/>
    </location>
</feature>
<dbReference type="PANTHER" id="PTHR12689">
    <property type="entry name" value="A1 CISTRON SPLICING FACTOR AAR2-RELATED"/>
    <property type="match status" value="1"/>
</dbReference>
<organism evidence="5 6">
    <name type="scientific">Aspergillus hiratsukae</name>
    <dbReference type="NCBI Taxonomy" id="1194566"/>
    <lineage>
        <taxon>Eukaryota</taxon>
        <taxon>Fungi</taxon>
        <taxon>Dikarya</taxon>
        <taxon>Ascomycota</taxon>
        <taxon>Pezizomycotina</taxon>
        <taxon>Eurotiomycetes</taxon>
        <taxon>Eurotiomycetidae</taxon>
        <taxon>Eurotiales</taxon>
        <taxon>Aspergillaceae</taxon>
        <taxon>Aspergillus</taxon>
        <taxon>Aspergillus subgen. Fumigati</taxon>
    </lineage>
</organism>
<dbReference type="GO" id="GO:0000244">
    <property type="term" value="P:spliceosomal tri-snRNP complex assembly"/>
    <property type="evidence" value="ECO:0007669"/>
    <property type="project" value="TreeGrafter"/>
</dbReference>
<dbReference type="Pfam" id="PF05282">
    <property type="entry name" value="AAR2"/>
    <property type="match status" value="1"/>
</dbReference>
<comment type="similarity">
    <text evidence="1">Belongs to the AAR2 family.</text>
</comment>
<feature type="region of interest" description="Disordered" evidence="2">
    <location>
        <begin position="200"/>
        <end position="224"/>
    </location>
</feature>
<feature type="region of interest" description="Disordered" evidence="2">
    <location>
        <begin position="140"/>
        <end position="177"/>
    </location>
</feature>
<dbReference type="Pfam" id="PF20981">
    <property type="entry name" value="AAR2_1st"/>
    <property type="match status" value="1"/>
</dbReference>
<evidence type="ECO:0000259" key="3">
    <source>
        <dbReference type="Pfam" id="PF05282"/>
    </source>
</evidence>
<dbReference type="CDD" id="cd13778">
    <property type="entry name" value="Aar2_C"/>
    <property type="match status" value="1"/>
</dbReference>
<feature type="compositionally biased region" description="Acidic residues" evidence="2">
    <location>
        <begin position="435"/>
        <end position="444"/>
    </location>
</feature>
<sequence>MPLPLSPSPTILLPHLPPKTLVGIDLVTFTSTPNFHGIRDLPNGWHFLYTGTTESLSLRSGGWFYVGDINTFDGSHNGVIVSASARSLGPDIFVWKWNSETETLEPLRASSDADRQEAMRHKANLGAVWQRGGLFRYRSRVSSSRPSQSRSQTEQQGPVQEDIDEDEEEEGRKDWADLTNCISPGLLSRVIGDPELDVDGRPRWMVTSGSTAERDSDKIPGLPDPKTEDLAQVTGEQDSEFSFLPIDLKRTWREGAIGRERTEAAQDRSWALGDLIQRYSNGGDHEGKTGEAQILGELQFTFLMVLTLMNYSCLQQWKRLLELVLTCQNAIKDREPFMASVLRLLLLQLKRCDDVEGGLFDIDGAEGGAFLRKLLMKFRRSLYEVIDNPGPTLKAEFDKLAAWVRDDYDWELDREAFVRRGMVQLEDGEEVELEMEGDGDDETGEYAPLVVDLGEGNTTQDLDMDDMATP</sequence>
<dbReference type="Gene3D" id="1.25.40.550">
    <property type="entry name" value="Aar2, C-terminal domain-like"/>
    <property type="match status" value="1"/>
</dbReference>
<feature type="domain" description="AAR2 N-terminal" evidence="4">
    <location>
        <begin position="8"/>
        <end position="192"/>
    </location>
</feature>
<evidence type="ECO:0000313" key="6">
    <source>
        <dbReference type="Proteomes" id="UP000630445"/>
    </source>
</evidence>
<gene>
    <name evidence="5" type="ORF">CNMCM5793_002933</name>
</gene>
<feature type="compositionally biased region" description="Low complexity" evidence="2">
    <location>
        <begin position="140"/>
        <end position="151"/>
    </location>
</feature>
<dbReference type="PANTHER" id="PTHR12689:SF4">
    <property type="entry name" value="PROTEIN AAR2 HOMOLOG"/>
    <property type="match status" value="1"/>
</dbReference>
<dbReference type="InterPro" id="IPR038514">
    <property type="entry name" value="AAR2_C_sf"/>
</dbReference>
<dbReference type="InterPro" id="IPR038516">
    <property type="entry name" value="AAR2_N_sf"/>
</dbReference>
<name>A0A8H6P2Z7_9EURO</name>
<proteinExistence type="inferred from homology"/>
<feature type="region of interest" description="Disordered" evidence="2">
    <location>
        <begin position="435"/>
        <end position="470"/>
    </location>
</feature>
<evidence type="ECO:0000256" key="1">
    <source>
        <dbReference type="ARBA" id="ARBA00006281"/>
    </source>
</evidence>
<comment type="caution">
    <text evidence="5">The sequence shown here is derived from an EMBL/GenBank/DDBJ whole genome shotgun (WGS) entry which is preliminary data.</text>
</comment>
<dbReference type="InterPro" id="IPR033647">
    <property type="entry name" value="Aar2_N"/>
</dbReference>
<dbReference type="InterPro" id="IPR007946">
    <property type="entry name" value="AAR2"/>
</dbReference>
<dbReference type="Proteomes" id="UP000630445">
    <property type="component" value="Unassembled WGS sequence"/>
</dbReference>
<keyword evidence="6" id="KW-1185">Reference proteome</keyword>
<dbReference type="Gene3D" id="2.60.34.20">
    <property type="match status" value="1"/>
</dbReference>
<reference evidence="5" key="1">
    <citation type="submission" date="2020-06" db="EMBL/GenBank/DDBJ databases">
        <title>Draft genome sequences of strains closely related to Aspergillus parafelis and Aspergillus hiratsukae.</title>
        <authorList>
            <person name="Dos Santos R.A.C."/>
            <person name="Rivero-Menendez O."/>
            <person name="Steenwyk J.L."/>
            <person name="Mead M.E."/>
            <person name="Goldman G.H."/>
            <person name="Alastruey-Izquierdo A."/>
            <person name="Rokas A."/>
        </authorList>
    </citation>
    <scope>NUCLEOTIDE SEQUENCE</scope>
    <source>
        <strain evidence="5">CNM-CM5793</strain>
    </source>
</reference>
<evidence type="ECO:0000259" key="4">
    <source>
        <dbReference type="Pfam" id="PF20981"/>
    </source>
</evidence>
<dbReference type="FunFam" id="1.25.40.550:FF:000003">
    <property type="entry name" value="AAR2 family protein"/>
    <property type="match status" value="1"/>
</dbReference>
<dbReference type="CDD" id="cd13777">
    <property type="entry name" value="Aar2_N"/>
    <property type="match status" value="1"/>
</dbReference>
<evidence type="ECO:0000256" key="2">
    <source>
        <dbReference type="SAM" id="MobiDB-lite"/>
    </source>
</evidence>
<protein>
    <recommendedName>
        <fullName evidence="7">AAR2 family protein</fullName>
    </recommendedName>
</protein>
<dbReference type="OrthoDB" id="201752at2759"/>